<dbReference type="InterPro" id="IPR018062">
    <property type="entry name" value="HTH_AraC-typ_CS"/>
</dbReference>
<keyword evidence="3" id="KW-0804">Transcription</keyword>
<dbReference type="InterPro" id="IPR053142">
    <property type="entry name" value="PchR_regulatory_protein"/>
</dbReference>
<accession>A0A841JKE9</accession>
<keyword evidence="2 5" id="KW-0238">DNA-binding</keyword>
<feature type="domain" description="HTH araC/xylS-type" evidence="4">
    <location>
        <begin position="230"/>
        <end position="326"/>
    </location>
</feature>
<dbReference type="InterPro" id="IPR018060">
    <property type="entry name" value="HTH_AraC"/>
</dbReference>
<dbReference type="Gene3D" id="1.10.10.60">
    <property type="entry name" value="Homeodomain-like"/>
    <property type="match status" value="1"/>
</dbReference>
<dbReference type="RefSeq" id="WP_183589586.1">
    <property type="nucleotide sequence ID" value="NZ_JACHCA010000018.1"/>
</dbReference>
<dbReference type="PANTHER" id="PTHR47893:SF1">
    <property type="entry name" value="REGULATORY PROTEIN PCHR"/>
    <property type="match status" value="1"/>
</dbReference>
<dbReference type="PROSITE" id="PS01124">
    <property type="entry name" value="HTH_ARAC_FAMILY_2"/>
    <property type="match status" value="1"/>
</dbReference>
<reference evidence="5 6" key="1">
    <citation type="submission" date="2020-08" db="EMBL/GenBank/DDBJ databases">
        <title>Genomic Encyclopedia of Type Strains, Phase IV (KMG-V): Genome sequencing to study the core and pangenomes of soil and plant-associated prokaryotes.</title>
        <authorList>
            <person name="Whitman W."/>
        </authorList>
    </citation>
    <scope>NUCLEOTIDE SEQUENCE [LARGE SCALE GENOMIC DNA]</scope>
    <source>
        <strain evidence="5 6">MP601</strain>
    </source>
</reference>
<evidence type="ECO:0000256" key="1">
    <source>
        <dbReference type="ARBA" id="ARBA00023015"/>
    </source>
</evidence>
<evidence type="ECO:0000256" key="3">
    <source>
        <dbReference type="ARBA" id="ARBA00023163"/>
    </source>
</evidence>
<dbReference type="PANTHER" id="PTHR47893">
    <property type="entry name" value="REGULATORY PROTEIN PCHR"/>
    <property type="match status" value="1"/>
</dbReference>
<comment type="caution">
    <text evidence="5">The sequence shown here is derived from an EMBL/GenBank/DDBJ whole genome shotgun (WGS) entry which is preliminary data.</text>
</comment>
<dbReference type="Pfam" id="PF12833">
    <property type="entry name" value="HTH_18"/>
    <property type="match status" value="1"/>
</dbReference>
<dbReference type="SMART" id="SM00342">
    <property type="entry name" value="HTH_ARAC"/>
    <property type="match status" value="1"/>
</dbReference>
<dbReference type="PROSITE" id="PS00041">
    <property type="entry name" value="HTH_ARAC_FAMILY_1"/>
    <property type="match status" value="1"/>
</dbReference>
<dbReference type="AlphaFoldDB" id="A0A841JKE9"/>
<evidence type="ECO:0000313" key="6">
    <source>
        <dbReference type="Proteomes" id="UP000548326"/>
    </source>
</evidence>
<sequence length="326" mass="37294">MPFELKDAASNNILHSHTLNEAGFNTDELKTELVNLNLPFGDIQTRIWIFNGIRMSYSESVFREQITLDWRGDMKMVTMYFSLKGKLLMVDKYLNKQFELNTNQHNLFYGNEAEGKMKVEELKMRSFMIQFTEDAFLNITRDGNDTLKRFADKILKGESAALSADNLSINLAIQSCINAVVSCKFVGPLKKMFLLSKAIEILVLQAESYNQLLSPIKIYAKTDYDKERLVYARDYLMQHMEVPPSLSQLARAAGINEYKLKRGFKEMFGATVFGYLAESRLELAKIDLLEARKSVTEIAFELGYSSVQHFSTAFKKKFGVAPSQLR</sequence>
<dbReference type="EMBL" id="JACHCA010000018">
    <property type="protein sequence ID" value="MBB6130934.1"/>
    <property type="molecule type" value="Genomic_DNA"/>
</dbReference>
<dbReference type="InterPro" id="IPR009057">
    <property type="entry name" value="Homeodomain-like_sf"/>
</dbReference>
<proteinExistence type="predicted"/>
<dbReference type="GO" id="GO:0003700">
    <property type="term" value="F:DNA-binding transcription factor activity"/>
    <property type="evidence" value="ECO:0007669"/>
    <property type="project" value="InterPro"/>
</dbReference>
<organism evidence="5 6">
    <name type="scientific">Mucilaginibacter lappiensis</name>
    <dbReference type="NCBI Taxonomy" id="354630"/>
    <lineage>
        <taxon>Bacteria</taxon>
        <taxon>Pseudomonadati</taxon>
        <taxon>Bacteroidota</taxon>
        <taxon>Sphingobacteriia</taxon>
        <taxon>Sphingobacteriales</taxon>
        <taxon>Sphingobacteriaceae</taxon>
        <taxon>Mucilaginibacter</taxon>
    </lineage>
</organism>
<dbReference type="GO" id="GO:0043565">
    <property type="term" value="F:sequence-specific DNA binding"/>
    <property type="evidence" value="ECO:0007669"/>
    <property type="project" value="InterPro"/>
</dbReference>
<dbReference type="InterPro" id="IPR020449">
    <property type="entry name" value="Tscrpt_reg_AraC-type_HTH"/>
</dbReference>
<name>A0A841JKE9_9SPHI</name>
<keyword evidence="1" id="KW-0805">Transcription regulation</keyword>
<dbReference type="Proteomes" id="UP000548326">
    <property type="component" value="Unassembled WGS sequence"/>
</dbReference>
<gene>
    <name evidence="5" type="ORF">HDF22_005080</name>
</gene>
<dbReference type="PRINTS" id="PR00032">
    <property type="entry name" value="HTHARAC"/>
</dbReference>
<protein>
    <submittedName>
        <fullName evidence="5">AraC-like DNA-binding protein</fullName>
    </submittedName>
</protein>
<evidence type="ECO:0000256" key="2">
    <source>
        <dbReference type="ARBA" id="ARBA00023125"/>
    </source>
</evidence>
<dbReference type="SUPFAM" id="SSF46689">
    <property type="entry name" value="Homeodomain-like"/>
    <property type="match status" value="2"/>
</dbReference>
<evidence type="ECO:0000313" key="5">
    <source>
        <dbReference type="EMBL" id="MBB6130934.1"/>
    </source>
</evidence>
<evidence type="ECO:0000259" key="4">
    <source>
        <dbReference type="PROSITE" id="PS01124"/>
    </source>
</evidence>